<dbReference type="InterPro" id="IPR041492">
    <property type="entry name" value="HAD_2"/>
</dbReference>
<dbReference type="PANTHER" id="PTHR43434">
    <property type="entry name" value="PHOSPHOGLYCOLATE PHOSPHATASE"/>
    <property type="match status" value="1"/>
</dbReference>
<evidence type="ECO:0000313" key="2">
    <source>
        <dbReference type="Proteomes" id="UP000295110"/>
    </source>
</evidence>
<sequence>MTSRPQRFDLIAFDWDGTLFDSTALIARCIQRAAVDIGLPEPEFERAKYVIGLGLRDALEQAVPDLEPERYPELGLRYRHHYLASEHEVSLFDGSLEMLQALKERHHWLAVATGKNRVGLDRVLAHAELTKMFDATRTADETRSKPHPQMLLELMREFGVEPERTLMVGDTTHDLQLAANAGAPCVAVSFGAHDHETFAEFNPLFVAHSTRELHDWLIQHA</sequence>
<dbReference type="SUPFAM" id="SSF56784">
    <property type="entry name" value="HAD-like"/>
    <property type="match status" value="1"/>
</dbReference>
<dbReference type="GO" id="GO:0005829">
    <property type="term" value="C:cytosol"/>
    <property type="evidence" value="ECO:0007669"/>
    <property type="project" value="TreeGrafter"/>
</dbReference>
<protein>
    <submittedName>
        <fullName evidence="1">Phosphoglycolate phosphatase</fullName>
    </submittedName>
</protein>
<organism evidence="1 2">
    <name type="scientific">Roseateles saccharophilus</name>
    <name type="common">Pseudomonas saccharophila</name>
    <dbReference type="NCBI Taxonomy" id="304"/>
    <lineage>
        <taxon>Bacteria</taxon>
        <taxon>Pseudomonadati</taxon>
        <taxon>Pseudomonadota</taxon>
        <taxon>Betaproteobacteria</taxon>
        <taxon>Burkholderiales</taxon>
        <taxon>Sphaerotilaceae</taxon>
        <taxon>Roseateles</taxon>
    </lineage>
</organism>
<evidence type="ECO:0000313" key="1">
    <source>
        <dbReference type="EMBL" id="TCU84462.1"/>
    </source>
</evidence>
<dbReference type="Proteomes" id="UP000295110">
    <property type="component" value="Unassembled WGS sequence"/>
</dbReference>
<dbReference type="InterPro" id="IPR023214">
    <property type="entry name" value="HAD_sf"/>
</dbReference>
<dbReference type="GO" id="GO:0006281">
    <property type="term" value="P:DNA repair"/>
    <property type="evidence" value="ECO:0007669"/>
    <property type="project" value="TreeGrafter"/>
</dbReference>
<dbReference type="AlphaFoldDB" id="A0A4R3UCV3"/>
<dbReference type="Pfam" id="PF13419">
    <property type="entry name" value="HAD_2"/>
    <property type="match status" value="1"/>
</dbReference>
<dbReference type="SFLD" id="SFLDG01129">
    <property type="entry name" value="C1.5:_HAD__Beta-PGM__Phosphata"/>
    <property type="match status" value="1"/>
</dbReference>
<dbReference type="SFLD" id="SFLDS00003">
    <property type="entry name" value="Haloacid_Dehalogenase"/>
    <property type="match status" value="1"/>
</dbReference>
<dbReference type="InterPro" id="IPR036412">
    <property type="entry name" value="HAD-like_sf"/>
</dbReference>
<dbReference type="SFLD" id="SFLDG01135">
    <property type="entry name" value="C1.5.6:_HAD__Beta-PGM__Phospha"/>
    <property type="match status" value="1"/>
</dbReference>
<dbReference type="InterPro" id="IPR050155">
    <property type="entry name" value="HAD-like_hydrolase_sf"/>
</dbReference>
<dbReference type="GO" id="GO:0008967">
    <property type="term" value="F:phosphoglycolate phosphatase activity"/>
    <property type="evidence" value="ECO:0007669"/>
    <property type="project" value="TreeGrafter"/>
</dbReference>
<gene>
    <name evidence="1" type="ORF">EV671_10538</name>
</gene>
<proteinExistence type="predicted"/>
<name>A0A4R3UCV3_ROSSA</name>
<dbReference type="NCBIfam" id="TIGR01549">
    <property type="entry name" value="HAD-SF-IA-v1"/>
    <property type="match status" value="1"/>
</dbReference>
<dbReference type="PANTHER" id="PTHR43434:SF24">
    <property type="entry name" value="HYDROLASE-RELATED"/>
    <property type="match status" value="1"/>
</dbReference>
<dbReference type="RefSeq" id="WP_132576541.1">
    <property type="nucleotide sequence ID" value="NZ_CBCSGL010000103.1"/>
</dbReference>
<dbReference type="Gene3D" id="1.10.150.240">
    <property type="entry name" value="Putative phosphatase, domain 2"/>
    <property type="match status" value="1"/>
</dbReference>
<dbReference type="EMBL" id="SMBU01000053">
    <property type="protein sequence ID" value="TCU84462.1"/>
    <property type="molecule type" value="Genomic_DNA"/>
</dbReference>
<reference evidence="1 2" key="1">
    <citation type="submission" date="2019-03" db="EMBL/GenBank/DDBJ databases">
        <title>Genomic Encyclopedia of Type Strains, Phase IV (KMG-IV): sequencing the most valuable type-strain genomes for metagenomic binning, comparative biology and taxonomic classification.</title>
        <authorList>
            <person name="Goeker M."/>
        </authorList>
    </citation>
    <scope>NUCLEOTIDE SEQUENCE [LARGE SCALE GENOMIC DNA]</scope>
    <source>
        <strain evidence="1 2">DSM 654</strain>
    </source>
</reference>
<accession>A0A4R3UCV3</accession>
<dbReference type="InterPro" id="IPR023198">
    <property type="entry name" value="PGP-like_dom2"/>
</dbReference>
<comment type="caution">
    <text evidence="1">The sequence shown here is derived from an EMBL/GenBank/DDBJ whole genome shotgun (WGS) entry which is preliminary data.</text>
</comment>
<keyword evidence="2" id="KW-1185">Reference proteome</keyword>
<dbReference type="NCBIfam" id="TIGR01509">
    <property type="entry name" value="HAD-SF-IA-v3"/>
    <property type="match status" value="1"/>
</dbReference>
<dbReference type="Gene3D" id="3.40.50.1000">
    <property type="entry name" value="HAD superfamily/HAD-like"/>
    <property type="match status" value="1"/>
</dbReference>
<dbReference type="OrthoDB" id="9782449at2"/>
<dbReference type="InterPro" id="IPR006439">
    <property type="entry name" value="HAD-SF_hydro_IA"/>
</dbReference>